<dbReference type="CDD" id="cd06580">
    <property type="entry name" value="TM_PBP1_transp_TpRbsC_like"/>
    <property type="match status" value="1"/>
</dbReference>
<dbReference type="EMBL" id="BMNZ01000011">
    <property type="protein sequence ID" value="GGN08963.1"/>
    <property type="molecule type" value="Genomic_DNA"/>
</dbReference>
<feature type="transmembrane region" description="Helical" evidence="7">
    <location>
        <begin position="180"/>
        <end position="198"/>
    </location>
</feature>
<reference evidence="9" key="1">
    <citation type="journal article" date="2019" name="Int. J. Syst. Evol. Microbiol.">
        <title>The Global Catalogue of Microorganisms (GCM) 10K type strain sequencing project: providing services to taxonomists for standard genome sequencing and annotation.</title>
        <authorList>
            <consortium name="The Broad Institute Genomics Platform"/>
            <consortium name="The Broad Institute Genome Sequencing Center for Infectious Disease"/>
            <person name="Wu L."/>
            <person name="Ma J."/>
        </authorList>
    </citation>
    <scope>NUCLEOTIDE SEQUENCE [LARGE SCALE GENOMIC DNA]</scope>
    <source>
        <strain evidence="9">JCM 1365</strain>
    </source>
</reference>
<evidence type="ECO:0000256" key="7">
    <source>
        <dbReference type="SAM" id="Phobius"/>
    </source>
</evidence>
<sequence>MADPRDEPSDGRPATGAVATETAPPPVVAERGAPPPPTGVLGLLVREQSIIVPIVAVIAALAIGAVLIRAQGVNPMYAYQSLFSYSFGTADGLRGTFEKMVPLILCGLAVVIPLRVGLFNIGAQGQLMSGAICAAAAAHAVREAPGFLIAIIAMVAGILGGAMWASIAGALKATRGVHEVISTIMLNSIAAGLIDYLVNGPLKDPTQSYPSSYPAPEAAQFQPLGFVPIGLPIALVLAILVAWMLRRTTLGFQFETIGRNRHAASYAGIKLGGMIVLAMAVAGGLAGLSGSIEYLEIDPYRYQDGIAGSLGFDGITIALLARSTPLGTIPAALLVGALRAGSSTLMFNTGIQPEIVDMLLAITLLLVSLPIIAKLIFRRHTAKSSALASSWGS</sequence>
<evidence type="ECO:0000313" key="8">
    <source>
        <dbReference type="EMBL" id="GGN08963.1"/>
    </source>
</evidence>
<gene>
    <name evidence="8" type="ORF">GCM10009721_41050</name>
</gene>
<feature type="region of interest" description="Disordered" evidence="6">
    <location>
        <begin position="1"/>
        <end position="34"/>
    </location>
</feature>
<keyword evidence="3 7" id="KW-0812">Transmembrane</keyword>
<keyword evidence="2" id="KW-1003">Cell membrane</keyword>
<comment type="caution">
    <text evidence="8">The sequence shown here is derived from an EMBL/GenBank/DDBJ whole genome shotgun (WGS) entry which is preliminary data.</text>
</comment>
<dbReference type="PANTHER" id="PTHR47089:SF1">
    <property type="entry name" value="GUANOSINE ABC TRANSPORTER PERMEASE PROTEIN NUPP"/>
    <property type="match status" value="1"/>
</dbReference>
<feature type="compositionally biased region" description="Pro residues" evidence="6">
    <location>
        <begin position="23"/>
        <end position="34"/>
    </location>
</feature>
<feature type="transmembrane region" description="Helical" evidence="7">
    <location>
        <begin position="50"/>
        <end position="68"/>
    </location>
</feature>
<evidence type="ECO:0000256" key="1">
    <source>
        <dbReference type="ARBA" id="ARBA00004651"/>
    </source>
</evidence>
<feature type="transmembrane region" description="Helical" evidence="7">
    <location>
        <begin position="359"/>
        <end position="377"/>
    </location>
</feature>
<dbReference type="InterPro" id="IPR001851">
    <property type="entry name" value="ABC_transp_permease"/>
</dbReference>
<dbReference type="Proteomes" id="UP000623461">
    <property type="component" value="Unassembled WGS sequence"/>
</dbReference>
<name>A0ABQ2IJX9_9MICO</name>
<evidence type="ECO:0000256" key="5">
    <source>
        <dbReference type="ARBA" id="ARBA00023136"/>
    </source>
</evidence>
<dbReference type="PANTHER" id="PTHR47089">
    <property type="entry name" value="ABC TRANSPORTER, PERMEASE PROTEIN"/>
    <property type="match status" value="1"/>
</dbReference>
<proteinExistence type="predicted"/>
<keyword evidence="9" id="KW-1185">Reference proteome</keyword>
<feature type="transmembrane region" description="Helical" evidence="7">
    <location>
        <begin position="101"/>
        <end position="121"/>
    </location>
</feature>
<feature type="transmembrane region" description="Helical" evidence="7">
    <location>
        <begin position="147"/>
        <end position="168"/>
    </location>
</feature>
<keyword evidence="5 7" id="KW-0472">Membrane</keyword>
<comment type="subcellular location">
    <subcellularLocation>
        <location evidence="1">Cell membrane</location>
        <topology evidence="1">Multi-pass membrane protein</topology>
    </subcellularLocation>
</comment>
<evidence type="ECO:0000256" key="6">
    <source>
        <dbReference type="SAM" id="MobiDB-lite"/>
    </source>
</evidence>
<evidence type="ECO:0000256" key="2">
    <source>
        <dbReference type="ARBA" id="ARBA00022475"/>
    </source>
</evidence>
<evidence type="ECO:0000256" key="3">
    <source>
        <dbReference type="ARBA" id="ARBA00022692"/>
    </source>
</evidence>
<accession>A0ABQ2IJX9</accession>
<keyword evidence="4 7" id="KW-1133">Transmembrane helix</keyword>
<organism evidence="8 9">
    <name type="scientific">Terrabacter tumescens</name>
    <dbReference type="NCBI Taxonomy" id="60443"/>
    <lineage>
        <taxon>Bacteria</taxon>
        <taxon>Bacillati</taxon>
        <taxon>Actinomycetota</taxon>
        <taxon>Actinomycetes</taxon>
        <taxon>Micrococcales</taxon>
        <taxon>Intrasporangiaceae</taxon>
        <taxon>Terrabacter</taxon>
    </lineage>
</organism>
<dbReference type="Pfam" id="PF02653">
    <property type="entry name" value="BPD_transp_2"/>
    <property type="match status" value="1"/>
</dbReference>
<evidence type="ECO:0000256" key="4">
    <source>
        <dbReference type="ARBA" id="ARBA00022989"/>
    </source>
</evidence>
<feature type="transmembrane region" description="Helical" evidence="7">
    <location>
        <begin position="266"/>
        <end position="288"/>
    </location>
</feature>
<protein>
    <submittedName>
        <fullName evidence="8">ABC transporter permease</fullName>
    </submittedName>
</protein>
<feature type="compositionally biased region" description="Basic and acidic residues" evidence="6">
    <location>
        <begin position="1"/>
        <end position="10"/>
    </location>
</feature>
<evidence type="ECO:0000313" key="9">
    <source>
        <dbReference type="Proteomes" id="UP000623461"/>
    </source>
</evidence>
<feature type="transmembrane region" description="Helical" evidence="7">
    <location>
        <begin position="224"/>
        <end position="245"/>
    </location>
</feature>